<dbReference type="Gene3D" id="1.10.290.10">
    <property type="entry name" value="Topoisomerase I, domain 4"/>
    <property type="match status" value="1"/>
</dbReference>
<dbReference type="Proteomes" id="UP000255382">
    <property type="component" value="Unassembled WGS sequence"/>
</dbReference>
<gene>
    <name evidence="6" type="primary">topA_3</name>
    <name evidence="6" type="ORF">NCTC5050_02054</name>
</gene>
<feature type="compositionally biased region" description="Basic and acidic residues" evidence="4">
    <location>
        <begin position="254"/>
        <end position="264"/>
    </location>
</feature>
<keyword evidence="1" id="KW-0799">Topoisomerase</keyword>
<organism evidence="6 7">
    <name type="scientific">Klebsiella pneumoniae subsp. ozaenae</name>
    <dbReference type="NCBI Taxonomy" id="574"/>
    <lineage>
        <taxon>Bacteria</taxon>
        <taxon>Pseudomonadati</taxon>
        <taxon>Pseudomonadota</taxon>
        <taxon>Gammaproteobacteria</taxon>
        <taxon>Enterobacterales</taxon>
        <taxon>Enterobacteriaceae</taxon>
        <taxon>Klebsiella/Raoultella group</taxon>
        <taxon>Klebsiella</taxon>
        <taxon>Klebsiella pneumoniae complex</taxon>
    </lineage>
</organism>
<keyword evidence="3 6" id="KW-0413">Isomerase</keyword>
<evidence type="ECO:0000313" key="6">
    <source>
        <dbReference type="EMBL" id="STU69336.1"/>
    </source>
</evidence>
<sequence>MMMAQRLYEAGHITYMRTDSTNLSQDALNMVRGYISDKFGKKYLPDSANQYASKENSQEAHEAIRPSDVNVLAETLKDMEADAQKLYQLIWRQFVACQMTPAQYDSTTLTVAAGDFKLKARGRTLRFDGWTKVMPALRKGDEDRTLPLVKQGDRLSLVELTPAQHFTKPPARFSEASLVKELEKRGIGRPSTYASIISTIQDRGYVRVENRRFYAEKMGEIVTDRLEEKLPRSDELRFYRADGGSPRPGCEPPGRVERGAEPLLRRFYHPAGDGRERSGRGRHAAEPDGAHQHRLPDLRP</sequence>
<dbReference type="GO" id="GO:0003677">
    <property type="term" value="F:DNA binding"/>
    <property type="evidence" value="ECO:0007669"/>
    <property type="project" value="UniProtKB-KW"/>
</dbReference>
<dbReference type="InterPro" id="IPR023406">
    <property type="entry name" value="Topo_IA_AS"/>
</dbReference>
<feature type="domain" description="Topo IA-type catalytic" evidence="5">
    <location>
        <begin position="1"/>
        <end position="268"/>
    </location>
</feature>
<proteinExistence type="predicted"/>
<dbReference type="Pfam" id="PF01131">
    <property type="entry name" value="Topoisom_bac"/>
    <property type="match status" value="1"/>
</dbReference>
<reference evidence="6 7" key="1">
    <citation type="submission" date="2018-06" db="EMBL/GenBank/DDBJ databases">
        <authorList>
            <consortium name="Pathogen Informatics"/>
            <person name="Doyle S."/>
        </authorList>
    </citation>
    <scope>NUCLEOTIDE SEQUENCE [LARGE SCALE GENOMIC DNA]</scope>
    <source>
        <strain evidence="6 7">NCTC5050</strain>
    </source>
</reference>
<dbReference type="InterPro" id="IPR023405">
    <property type="entry name" value="Topo_IA_core_domain"/>
</dbReference>
<dbReference type="CDD" id="cd00186">
    <property type="entry name" value="TOP1Ac"/>
    <property type="match status" value="1"/>
</dbReference>
<feature type="compositionally biased region" description="Basic and acidic residues" evidence="4">
    <location>
        <begin position="272"/>
        <end position="300"/>
    </location>
</feature>
<dbReference type="GO" id="GO:0003917">
    <property type="term" value="F:DNA topoisomerase type I (single strand cut, ATP-independent) activity"/>
    <property type="evidence" value="ECO:0007669"/>
    <property type="project" value="InterPro"/>
</dbReference>
<dbReference type="InterPro" id="IPR003602">
    <property type="entry name" value="Topo_IA_DNA-bd_dom"/>
</dbReference>
<dbReference type="AlphaFoldDB" id="A0A377ZFD6"/>
<evidence type="ECO:0000256" key="3">
    <source>
        <dbReference type="ARBA" id="ARBA00023235"/>
    </source>
</evidence>
<evidence type="ECO:0000313" key="7">
    <source>
        <dbReference type="Proteomes" id="UP000255382"/>
    </source>
</evidence>
<dbReference type="Gene3D" id="2.70.20.10">
    <property type="entry name" value="Topoisomerase I, domain 3"/>
    <property type="match status" value="1"/>
</dbReference>
<evidence type="ECO:0000259" key="5">
    <source>
        <dbReference type="PROSITE" id="PS52039"/>
    </source>
</evidence>
<dbReference type="EC" id="5.99.1.2" evidence="6"/>
<dbReference type="EMBL" id="UGLZ01000004">
    <property type="protein sequence ID" value="STU69336.1"/>
    <property type="molecule type" value="Genomic_DNA"/>
</dbReference>
<dbReference type="SMART" id="SM00437">
    <property type="entry name" value="TOP1Ac"/>
    <property type="match status" value="1"/>
</dbReference>
<name>A0A377ZFD6_KLEPO</name>
<dbReference type="InterPro" id="IPR013826">
    <property type="entry name" value="Topo_IA_cen_sub3"/>
</dbReference>
<dbReference type="PRINTS" id="PR00417">
    <property type="entry name" value="PRTPISMRASEI"/>
</dbReference>
<dbReference type="SUPFAM" id="SSF56712">
    <property type="entry name" value="Prokaryotic type I DNA topoisomerase"/>
    <property type="match status" value="1"/>
</dbReference>
<evidence type="ECO:0000256" key="4">
    <source>
        <dbReference type="SAM" id="MobiDB-lite"/>
    </source>
</evidence>
<evidence type="ECO:0000256" key="2">
    <source>
        <dbReference type="ARBA" id="ARBA00023125"/>
    </source>
</evidence>
<dbReference type="InterPro" id="IPR013497">
    <property type="entry name" value="Topo_IA_cen"/>
</dbReference>
<dbReference type="GO" id="GO:0006265">
    <property type="term" value="P:DNA topological change"/>
    <property type="evidence" value="ECO:0007669"/>
    <property type="project" value="InterPro"/>
</dbReference>
<evidence type="ECO:0000256" key="1">
    <source>
        <dbReference type="ARBA" id="ARBA00023029"/>
    </source>
</evidence>
<dbReference type="PROSITE" id="PS00396">
    <property type="entry name" value="TOPO_IA_1"/>
    <property type="match status" value="1"/>
</dbReference>
<keyword evidence="2" id="KW-0238">DNA-binding</keyword>
<dbReference type="PANTHER" id="PTHR42785:SF1">
    <property type="entry name" value="DNA TOPOISOMERASE"/>
    <property type="match status" value="1"/>
</dbReference>
<dbReference type="PANTHER" id="PTHR42785">
    <property type="entry name" value="DNA TOPOISOMERASE, TYPE IA, CORE"/>
    <property type="match status" value="1"/>
</dbReference>
<dbReference type="InterPro" id="IPR013824">
    <property type="entry name" value="Topo_IA_cen_sub1"/>
</dbReference>
<accession>A0A377ZFD6</accession>
<keyword evidence="7" id="KW-1185">Reference proteome</keyword>
<dbReference type="InterPro" id="IPR000380">
    <property type="entry name" value="Topo_IA"/>
</dbReference>
<protein>
    <submittedName>
        <fullName evidence="6">DNA topoisomerase I</fullName>
        <ecNumber evidence="6">5.99.1.2</ecNumber>
    </submittedName>
</protein>
<feature type="region of interest" description="Disordered" evidence="4">
    <location>
        <begin position="238"/>
        <end position="300"/>
    </location>
</feature>
<dbReference type="Gene3D" id="1.10.460.10">
    <property type="entry name" value="Topoisomerase I, domain 2"/>
    <property type="match status" value="1"/>
</dbReference>
<dbReference type="PROSITE" id="PS52039">
    <property type="entry name" value="TOPO_IA_2"/>
    <property type="match status" value="1"/>
</dbReference>
<dbReference type="InterPro" id="IPR013825">
    <property type="entry name" value="Topo_IA_cen_sub2"/>
</dbReference>